<feature type="compositionally biased region" description="Polar residues" evidence="1">
    <location>
        <begin position="19"/>
        <end position="33"/>
    </location>
</feature>
<feature type="compositionally biased region" description="Polar residues" evidence="1">
    <location>
        <begin position="143"/>
        <end position="156"/>
    </location>
</feature>
<feature type="region of interest" description="Disordered" evidence="1">
    <location>
        <begin position="115"/>
        <end position="191"/>
    </location>
</feature>
<feature type="region of interest" description="Disordered" evidence="1">
    <location>
        <begin position="325"/>
        <end position="399"/>
    </location>
</feature>
<dbReference type="Pfam" id="PF11699">
    <property type="entry name" value="CENP-C_C"/>
    <property type="match status" value="1"/>
</dbReference>
<gene>
    <name evidence="3" type="ORF">JOQ06_017807</name>
</gene>
<dbReference type="InterPro" id="IPR025974">
    <property type="entry name" value="Mif2/CENP-C_cupin"/>
</dbReference>
<comment type="caution">
    <text evidence="3">The sequence shown here is derived from an EMBL/GenBank/DDBJ whole genome shotgun (WGS) entry which is preliminary data.</text>
</comment>
<feature type="compositionally biased region" description="Basic residues" evidence="1">
    <location>
        <begin position="333"/>
        <end position="343"/>
    </location>
</feature>
<reference evidence="3" key="1">
    <citation type="submission" date="2022-11" db="EMBL/GenBank/DDBJ databases">
        <title>Chromosome-level genome of Pogonophryne albipinna.</title>
        <authorList>
            <person name="Jo E."/>
        </authorList>
    </citation>
    <scope>NUCLEOTIDE SEQUENCE</scope>
    <source>
        <strain evidence="3">SGF0006</strain>
        <tissue evidence="3">Muscle</tissue>
    </source>
</reference>
<feature type="compositionally biased region" description="Basic residues" evidence="1">
    <location>
        <begin position="125"/>
        <end position="135"/>
    </location>
</feature>
<accession>A0AAD6AGS9</accession>
<evidence type="ECO:0000256" key="1">
    <source>
        <dbReference type="SAM" id="MobiDB-lite"/>
    </source>
</evidence>
<proteinExistence type="predicted"/>
<sequence>MKPEAETDEDSADVKTDTNNKLPVVSEGSSPDDSLTLRRRRRPPGEWWMHRSPEETTGKCNQPPEKEATRQNTEEDVQSSPLKKAPQRKEPLKAVRRGRRPPVSWWAVPDVCEVVESVSPQQQKPKPRKERKKLIRSLPPPKESSSVPLLNPQSPVKRSRAASEDMLSSNETPSVGRGRMKEPESPVEKIPPADCSVFSTLNAFIHHCTHKDERPQRYSVERSKLLRSGPSSMIVLDQYEEEDSLILPNSTVQPARSLSDLCAPPLKPMTLLTQDKANLAEWFTNLWAPPKKAPQRKEPLKAVRRGRRPPVSWWAVPDVCEVVESVSPQQQKPKPRKERKKLIRSLPPPKESSSVPLLNPQSPVKRSRAASEDMLSSNETPSVGRGRMKEPESPVEKIPPADCSVFSTLNAFIHHCTHKDERPQRYSVERSKLLRSGPSSMIVLDQYEEEDSLILPNSTVQPARSLSDLCAPPLKPMTLLTQDKANLAEWFTNLWAPPKKAPQRKEPLKAVRRGRRPPVSWWAVPDVCEVVESVSPQQQKPKPRKERKKLIRSLPPPKESSSVPLLNPQSPVKRSRAASEDMLSSNETPSVGRGRMKEPESPVEKIPPADCSVFSTLNAFIHHCTHKDERPQRYSVERSKLLRSGPSSMIVLDQYEEEDSLILPNSTVQPARSLSDLCAPPLKPMTLLTQDKANLAEWFTNLWAPPFEWFCYQGRVIGFTMDVNSGSFCNGKMLLGSFMKKPLWVDHSAATVFNLLTSSVSVTINGRESHFNPGKSFMVPCGSAYSIQNVCAQPAVLYFTRIMSESSE</sequence>
<organism evidence="3 4">
    <name type="scientific">Pogonophryne albipinna</name>
    <dbReference type="NCBI Taxonomy" id="1090488"/>
    <lineage>
        <taxon>Eukaryota</taxon>
        <taxon>Metazoa</taxon>
        <taxon>Chordata</taxon>
        <taxon>Craniata</taxon>
        <taxon>Vertebrata</taxon>
        <taxon>Euteleostomi</taxon>
        <taxon>Actinopterygii</taxon>
        <taxon>Neopterygii</taxon>
        <taxon>Teleostei</taxon>
        <taxon>Neoteleostei</taxon>
        <taxon>Acanthomorphata</taxon>
        <taxon>Eupercaria</taxon>
        <taxon>Perciformes</taxon>
        <taxon>Notothenioidei</taxon>
        <taxon>Pogonophryne</taxon>
    </lineage>
</organism>
<dbReference type="InterPro" id="IPR014710">
    <property type="entry name" value="RmlC-like_jellyroll"/>
</dbReference>
<feature type="compositionally biased region" description="Basic residues" evidence="1">
    <location>
        <begin position="541"/>
        <end position="551"/>
    </location>
</feature>
<name>A0AAD6AGS9_9TELE</name>
<feature type="compositionally biased region" description="Basic and acidic residues" evidence="1">
    <location>
        <begin position="48"/>
        <end position="57"/>
    </location>
</feature>
<protein>
    <recommendedName>
        <fullName evidence="2">Mif2/CENP-C cupin domain-containing protein</fullName>
    </recommendedName>
</protein>
<feature type="compositionally biased region" description="Acidic residues" evidence="1">
    <location>
        <begin position="1"/>
        <end position="11"/>
    </location>
</feature>
<feature type="region of interest" description="Disordered" evidence="1">
    <location>
        <begin position="533"/>
        <end position="607"/>
    </location>
</feature>
<feature type="compositionally biased region" description="Basic and acidic residues" evidence="1">
    <location>
        <begin position="64"/>
        <end position="73"/>
    </location>
</feature>
<evidence type="ECO:0000313" key="3">
    <source>
        <dbReference type="EMBL" id="KAJ4925069.1"/>
    </source>
</evidence>
<feature type="compositionally biased region" description="Polar residues" evidence="1">
    <location>
        <begin position="351"/>
        <end position="364"/>
    </location>
</feature>
<evidence type="ECO:0000259" key="2">
    <source>
        <dbReference type="Pfam" id="PF11699"/>
    </source>
</evidence>
<feature type="region of interest" description="Disordered" evidence="1">
    <location>
        <begin position="1"/>
        <end position="101"/>
    </location>
</feature>
<dbReference type="Proteomes" id="UP001219934">
    <property type="component" value="Unassembled WGS sequence"/>
</dbReference>
<feature type="compositionally biased region" description="Polar residues" evidence="1">
    <location>
        <begin position="559"/>
        <end position="572"/>
    </location>
</feature>
<evidence type="ECO:0000313" key="4">
    <source>
        <dbReference type="Proteomes" id="UP001219934"/>
    </source>
</evidence>
<feature type="domain" description="Mif2/CENP-C cupin" evidence="2">
    <location>
        <begin position="724"/>
        <end position="800"/>
    </location>
</feature>
<keyword evidence="4" id="KW-1185">Reference proteome</keyword>
<dbReference type="EMBL" id="JAPTMU010000021">
    <property type="protein sequence ID" value="KAJ4925069.1"/>
    <property type="molecule type" value="Genomic_DNA"/>
</dbReference>
<dbReference type="Gene3D" id="2.60.120.10">
    <property type="entry name" value="Jelly Rolls"/>
    <property type="match status" value="1"/>
</dbReference>
<dbReference type="AlphaFoldDB" id="A0AAD6AGS9"/>